<evidence type="ECO:0000313" key="2">
    <source>
        <dbReference type="EMBL" id="CAB4883037.1"/>
    </source>
</evidence>
<sequence>MTGERVLVTGASGFLGGALARHLIASGREVTVMQRGPSGLPCAEIRGDITDPEAVARALVGCDSVVHLAAKVAISGPAREFVEVNVDGTRTMLEAARTAGVSRFVHVSSPSVAHGGTALVGADAGGADPHRARGDYARTKAVAERMALAADAPGFAVVAIRPHLVWGPGDEQLVGRIVARARAGRLFLIAGGCALIDSTYVDNAVTALVAALDRSPDEEVHGRVFVVSNGQPRTVAELLAGMARAAGAPGPGRSLPYWLARSAGSVVERAWRVHPRGGSAGEPPLTSFLAEQLGTAHWFDQRETRRALEWRPAVGLDEGFARLAAWFEQSGR</sequence>
<dbReference type="PANTHER" id="PTHR48079">
    <property type="entry name" value="PROTEIN YEEZ"/>
    <property type="match status" value="1"/>
</dbReference>
<dbReference type="Gene3D" id="3.40.50.720">
    <property type="entry name" value="NAD(P)-binding Rossmann-like Domain"/>
    <property type="match status" value="1"/>
</dbReference>
<dbReference type="InterPro" id="IPR001509">
    <property type="entry name" value="Epimerase_deHydtase"/>
</dbReference>
<evidence type="ECO:0000259" key="1">
    <source>
        <dbReference type="Pfam" id="PF01370"/>
    </source>
</evidence>
<dbReference type="InterPro" id="IPR051783">
    <property type="entry name" value="NAD(P)-dependent_oxidoreduct"/>
</dbReference>
<dbReference type="EMBL" id="CAFBLS010000204">
    <property type="protein sequence ID" value="CAB4883037.1"/>
    <property type="molecule type" value="Genomic_DNA"/>
</dbReference>
<dbReference type="GO" id="GO:0004029">
    <property type="term" value="F:aldehyde dehydrogenase (NAD+) activity"/>
    <property type="evidence" value="ECO:0007669"/>
    <property type="project" value="TreeGrafter"/>
</dbReference>
<dbReference type="AlphaFoldDB" id="A0A6J7EI13"/>
<reference evidence="2" key="1">
    <citation type="submission" date="2020-05" db="EMBL/GenBank/DDBJ databases">
        <authorList>
            <person name="Chiriac C."/>
            <person name="Salcher M."/>
            <person name="Ghai R."/>
            <person name="Kavagutti S V."/>
        </authorList>
    </citation>
    <scope>NUCLEOTIDE SEQUENCE</scope>
</reference>
<dbReference type="PANTHER" id="PTHR48079:SF6">
    <property type="entry name" value="NAD(P)-BINDING DOMAIN-CONTAINING PROTEIN-RELATED"/>
    <property type="match status" value="1"/>
</dbReference>
<dbReference type="InterPro" id="IPR036291">
    <property type="entry name" value="NAD(P)-bd_dom_sf"/>
</dbReference>
<dbReference type="SUPFAM" id="SSF51735">
    <property type="entry name" value="NAD(P)-binding Rossmann-fold domains"/>
    <property type="match status" value="1"/>
</dbReference>
<dbReference type="Pfam" id="PF01370">
    <property type="entry name" value="Epimerase"/>
    <property type="match status" value="1"/>
</dbReference>
<protein>
    <submittedName>
        <fullName evidence="2">Unannotated protein</fullName>
    </submittedName>
</protein>
<accession>A0A6J7EI13</accession>
<proteinExistence type="predicted"/>
<dbReference type="GO" id="GO:0005737">
    <property type="term" value="C:cytoplasm"/>
    <property type="evidence" value="ECO:0007669"/>
    <property type="project" value="TreeGrafter"/>
</dbReference>
<gene>
    <name evidence="2" type="ORF">UFOPK3402_01484</name>
</gene>
<name>A0A6J7EI13_9ZZZZ</name>
<organism evidence="2">
    <name type="scientific">freshwater metagenome</name>
    <dbReference type="NCBI Taxonomy" id="449393"/>
    <lineage>
        <taxon>unclassified sequences</taxon>
        <taxon>metagenomes</taxon>
        <taxon>ecological metagenomes</taxon>
    </lineage>
</organism>
<feature type="domain" description="NAD-dependent epimerase/dehydratase" evidence="1">
    <location>
        <begin position="6"/>
        <end position="227"/>
    </location>
</feature>